<proteinExistence type="predicted"/>
<reference evidence="1 2" key="1">
    <citation type="submission" date="2016-10" db="EMBL/GenBank/DDBJ databases">
        <authorList>
            <person name="de Groot N.N."/>
        </authorList>
    </citation>
    <scope>NUCLEOTIDE SEQUENCE [LARGE SCALE GENOMIC DNA]</scope>
    <source>
        <strain evidence="1 2">CGMCC 1.7005</strain>
    </source>
</reference>
<gene>
    <name evidence="1" type="ORF">SAMN05216474_2675</name>
</gene>
<dbReference type="EMBL" id="FPAS01000005">
    <property type="protein sequence ID" value="SFT84856.1"/>
    <property type="molecule type" value="Genomic_DNA"/>
</dbReference>
<accession>A0A1I7BCD8</accession>
<organism evidence="1 2">
    <name type="scientific">Lishizhenia tianjinensis</name>
    <dbReference type="NCBI Taxonomy" id="477690"/>
    <lineage>
        <taxon>Bacteria</taxon>
        <taxon>Pseudomonadati</taxon>
        <taxon>Bacteroidota</taxon>
        <taxon>Flavobacteriia</taxon>
        <taxon>Flavobacteriales</taxon>
        <taxon>Crocinitomicaceae</taxon>
        <taxon>Lishizhenia</taxon>
    </lineage>
</organism>
<protein>
    <submittedName>
        <fullName evidence="1">Type IX secretion system membrane protein, PorP/SprF family</fullName>
    </submittedName>
</protein>
<keyword evidence="2" id="KW-1185">Reference proteome</keyword>
<dbReference type="OrthoDB" id="891773at2"/>
<dbReference type="AlphaFoldDB" id="A0A1I7BCD8"/>
<name>A0A1I7BCD8_9FLAO</name>
<dbReference type="RefSeq" id="WP_090251414.1">
    <property type="nucleotide sequence ID" value="NZ_FPAS01000005.1"/>
</dbReference>
<evidence type="ECO:0000313" key="1">
    <source>
        <dbReference type="EMBL" id="SFT84856.1"/>
    </source>
</evidence>
<evidence type="ECO:0000313" key="2">
    <source>
        <dbReference type="Proteomes" id="UP000236454"/>
    </source>
</evidence>
<dbReference type="NCBIfam" id="TIGR03519">
    <property type="entry name" value="T9SS_PorP_fam"/>
    <property type="match status" value="1"/>
</dbReference>
<dbReference type="Proteomes" id="UP000236454">
    <property type="component" value="Unassembled WGS sequence"/>
</dbReference>
<sequence>MRYILSLYICICSSLLFAQQLGRFSMWSENSFAYNPSFAGITKKFEFKTGYKEQWAGFDGAPNIGLLTFNAPMVFKRGNYLKPYHGVGLNVQRDQAGEFTHMMVGFNYAFHIPLDRVQMLSFGTSVGIQQLAFDQINATTVDPDITVGTNVSNIYFPRVTLGALYNNSDFYLGLSGEEILRNKWTAPGTESRFRMHYSLQAGYKFDNKYGFCFLPRAKIDYVRGANPQASLMFIFDYFDKFAFGVGYRTEDALTGMLRLRIKEMYTIAYSYDFTTTSLQSNTFGTHEIMFSFKAGKMYHEYDKGVPVFD</sequence>
<dbReference type="Pfam" id="PF11751">
    <property type="entry name" value="PorP_SprF"/>
    <property type="match status" value="1"/>
</dbReference>
<dbReference type="STRING" id="477690.SAMN05216474_2675"/>
<dbReference type="InterPro" id="IPR019861">
    <property type="entry name" value="PorP/SprF_Bacteroidetes"/>
</dbReference>